<reference evidence="1" key="1">
    <citation type="submission" date="2023-10" db="EMBL/GenBank/DDBJ databases">
        <title>Genome assemblies of two species of porcelain crab, Petrolisthes cinctipes and Petrolisthes manimaculis (Anomura: Porcellanidae).</title>
        <authorList>
            <person name="Angst P."/>
        </authorList>
    </citation>
    <scope>NUCLEOTIDE SEQUENCE</scope>
    <source>
        <strain evidence="1">PB745_01</strain>
        <tissue evidence="1">Gill</tissue>
    </source>
</reference>
<name>A0AAE1KTH7_PETCI</name>
<evidence type="ECO:0000313" key="2">
    <source>
        <dbReference type="Proteomes" id="UP001286313"/>
    </source>
</evidence>
<accession>A0AAE1KTH7</accession>
<evidence type="ECO:0000313" key="1">
    <source>
        <dbReference type="EMBL" id="KAK3881365.1"/>
    </source>
</evidence>
<dbReference type="Proteomes" id="UP001286313">
    <property type="component" value="Unassembled WGS sequence"/>
</dbReference>
<protein>
    <submittedName>
        <fullName evidence="1">Uncharacterized protein</fullName>
    </submittedName>
</protein>
<comment type="caution">
    <text evidence="1">The sequence shown here is derived from an EMBL/GenBank/DDBJ whole genome shotgun (WGS) entry which is preliminary data.</text>
</comment>
<gene>
    <name evidence="1" type="ORF">Pcinc_014196</name>
</gene>
<dbReference type="EMBL" id="JAWQEG010001223">
    <property type="protein sequence ID" value="KAK3881365.1"/>
    <property type="molecule type" value="Genomic_DNA"/>
</dbReference>
<dbReference type="AlphaFoldDB" id="A0AAE1KTH7"/>
<organism evidence="1 2">
    <name type="scientific">Petrolisthes cinctipes</name>
    <name type="common">Flat porcelain crab</name>
    <dbReference type="NCBI Taxonomy" id="88211"/>
    <lineage>
        <taxon>Eukaryota</taxon>
        <taxon>Metazoa</taxon>
        <taxon>Ecdysozoa</taxon>
        <taxon>Arthropoda</taxon>
        <taxon>Crustacea</taxon>
        <taxon>Multicrustacea</taxon>
        <taxon>Malacostraca</taxon>
        <taxon>Eumalacostraca</taxon>
        <taxon>Eucarida</taxon>
        <taxon>Decapoda</taxon>
        <taxon>Pleocyemata</taxon>
        <taxon>Anomura</taxon>
        <taxon>Galatheoidea</taxon>
        <taxon>Porcellanidae</taxon>
        <taxon>Petrolisthes</taxon>
    </lineage>
</organism>
<keyword evidence="2" id="KW-1185">Reference proteome</keyword>
<sequence length="158" mass="18765">MKKARRMAGWVLRTFYSIEDDCMLTLLRALIQPKLDSLDYCCQLWSPHKAADIQALESVQRAYTRQIRGLKDLPYWDRLKKLGQYSQQRRRDRYICRHLHMEDLGKSGAQPFLHKQDVTANKFTNWVEMLKKNSPHPSTSQDQDPPYLQLMLQWAQNL</sequence>
<proteinExistence type="predicted"/>